<reference evidence="2" key="1">
    <citation type="submission" date="2021-12" db="EMBL/GenBank/DDBJ databases">
        <authorList>
            <person name="Li Y."/>
        </authorList>
    </citation>
    <scope>NUCLEOTIDE SEQUENCE</scope>
    <source>
        <strain evidence="2">DKSPLA3</strain>
    </source>
</reference>
<dbReference type="Pfam" id="PF13417">
    <property type="entry name" value="GST_N_3"/>
    <property type="match status" value="1"/>
</dbReference>
<dbReference type="PROSITE" id="PS50404">
    <property type="entry name" value="GST_NTER"/>
    <property type="match status" value="1"/>
</dbReference>
<dbReference type="SUPFAM" id="SSF52833">
    <property type="entry name" value="Thioredoxin-like"/>
    <property type="match status" value="1"/>
</dbReference>
<dbReference type="RefSeq" id="WP_231813257.1">
    <property type="nucleotide sequence ID" value="NZ_JAJOZR010000004.1"/>
</dbReference>
<organism evidence="2 3">
    <name type="scientific">Rhizobium quercicola</name>
    <dbReference type="NCBI Taxonomy" id="2901226"/>
    <lineage>
        <taxon>Bacteria</taxon>
        <taxon>Pseudomonadati</taxon>
        <taxon>Pseudomonadota</taxon>
        <taxon>Alphaproteobacteria</taxon>
        <taxon>Hyphomicrobiales</taxon>
        <taxon>Rhizobiaceae</taxon>
        <taxon>Rhizobium/Agrobacterium group</taxon>
        <taxon>Rhizobium</taxon>
    </lineage>
</organism>
<dbReference type="SUPFAM" id="SSF47616">
    <property type="entry name" value="GST C-terminal domain-like"/>
    <property type="match status" value="1"/>
</dbReference>
<dbReference type="InterPro" id="IPR054416">
    <property type="entry name" value="GST_UstS-like_C"/>
</dbReference>
<keyword evidence="3" id="KW-1185">Reference proteome</keyword>
<accession>A0A9X1NRD3</accession>
<dbReference type="AlphaFoldDB" id="A0A9X1NRD3"/>
<dbReference type="Pfam" id="PF22041">
    <property type="entry name" value="GST_C_7"/>
    <property type="match status" value="1"/>
</dbReference>
<name>A0A9X1NRD3_9HYPH</name>
<dbReference type="CDD" id="cd03202">
    <property type="entry name" value="GST_C_etherase_LigE"/>
    <property type="match status" value="1"/>
</dbReference>
<evidence type="ECO:0000259" key="1">
    <source>
        <dbReference type="PROSITE" id="PS50404"/>
    </source>
</evidence>
<dbReference type="InterPro" id="IPR036249">
    <property type="entry name" value="Thioredoxin-like_sf"/>
</dbReference>
<evidence type="ECO:0000313" key="2">
    <source>
        <dbReference type="EMBL" id="MCD7108935.1"/>
    </source>
</evidence>
<dbReference type="Gene3D" id="3.40.30.10">
    <property type="entry name" value="Glutaredoxin"/>
    <property type="match status" value="1"/>
</dbReference>
<protein>
    <submittedName>
        <fullName evidence="2">Glutathione S-transferase family protein</fullName>
    </submittedName>
</protein>
<dbReference type="InterPro" id="IPR036282">
    <property type="entry name" value="Glutathione-S-Trfase_C_sf"/>
</dbReference>
<evidence type="ECO:0000313" key="3">
    <source>
        <dbReference type="Proteomes" id="UP001139089"/>
    </source>
</evidence>
<dbReference type="Proteomes" id="UP001139089">
    <property type="component" value="Unassembled WGS sequence"/>
</dbReference>
<dbReference type="EMBL" id="JAJOZR010000004">
    <property type="protein sequence ID" value="MCD7108935.1"/>
    <property type="molecule type" value="Genomic_DNA"/>
</dbReference>
<gene>
    <name evidence="2" type="ORF">LRX75_07760</name>
</gene>
<proteinExistence type="predicted"/>
<comment type="caution">
    <text evidence="2">The sequence shown here is derived from an EMBL/GenBank/DDBJ whole genome shotgun (WGS) entry which is preliminary data.</text>
</comment>
<sequence>MTRTLYGLCGEDRERPFSPHVWKIVMALAHKGLDCRFVPLAFTEIPKVEGGATKMVPYLVDGERAVVDSFAIARHLDAAYPDRPTLFAGEGGQATARFVEAFSQTVLHPAIVRIILVDIHDRLAPEDRAYFRKSREAAFGKTLEEVVAAAPAERAAFADKLLPLRYMLKKQPFIGGETPLFADYIVFGALQWARIMSPQPLLEPGDAVSEWFERCLDLHDGLGRAIAPAGLSEAA</sequence>
<feature type="domain" description="GST N-terminal" evidence="1">
    <location>
        <begin position="8"/>
        <end position="84"/>
    </location>
</feature>
<dbReference type="InterPro" id="IPR004045">
    <property type="entry name" value="Glutathione_S-Trfase_N"/>
</dbReference>
<dbReference type="Gene3D" id="1.20.1050.10">
    <property type="match status" value="1"/>
</dbReference>